<dbReference type="InterPro" id="IPR027417">
    <property type="entry name" value="P-loop_NTPase"/>
</dbReference>
<dbReference type="Gene3D" id="3.40.50.300">
    <property type="entry name" value="P-loop containing nucleotide triphosphate hydrolases"/>
    <property type="match status" value="1"/>
</dbReference>
<feature type="domain" description="HTH cro/C1-type" evidence="1">
    <location>
        <begin position="12"/>
        <end position="66"/>
    </location>
</feature>
<dbReference type="RefSeq" id="WP_184623875.1">
    <property type="nucleotide sequence ID" value="NZ_JACHCC010000003.1"/>
</dbReference>
<reference evidence="2 3" key="1">
    <citation type="submission" date="2020-08" db="EMBL/GenBank/DDBJ databases">
        <title>Genomic Encyclopedia of Type Strains, Phase IV (KMG-V): Genome sequencing to study the core and pangenomes of soil and plant-associated prokaryotes.</title>
        <authorList>
            <person name="Whitman W."/>
        </authorList>
    </citation>
    <scope>NUCLEOTIDE SEQUENCE [LARGE SCALE GENOMIC DNA]</scope>
    <source>
        <strain evidence="2 3">M2T3</strain>
    </source>
</reference>
<name>A0A7X0J129_9SPHI</name>
<evidence type="ECO:0000313" key="3">
    <source>
        <dbReference type="Proteomes" id="UP000521017"/>
    </source>
</evidence>
<comment type="caution">
    <text evidence="2">The sequence shown here is derived from an EMBL/GenBank/DDBJ whole genome shotgun (WGS) entry which is preliminary data.</text>
</comment>
<dbReference type="InterPro" id="IPR049945">
    <property type="entry name" value="AAA_22"/>
</dbReference>
<dbReference type="CDD" id="cd00093">
    <property type="entry name" value="HTH_XRE"/>
    <property type="match status" value="1"/>
</dbReference>
<gene>
    <name evidence="2" type="ORF">HDF25_001272</name>
</gene>
<dbReference type="GO" id="GO:0016887">
    <property type="term" value="F:ATP hydrolysis activity"/>
    <property type="evidence" value="ECO:0007669"/>
    <property type="project" value="InterPro"/>
</dbReference>
<proteinExistence type="predicted"/>
<protein>
    <submittedName>
        <fullName evidence="2">DNA transposition AAA+ family ATPase</fullName>
    </submittedName>
</protein>
<sequence length="281" mass="32653">MKNEQKQSIAAELNEICKKASQYKVAKRLGISPGTISQIINHKWEMIADDMWRKLQVNLRIDFGWNTADTKNFKMLQNLMKNAQEQSISVAISHNAGAGKSHSYKYYERSMDNVVYLECKSYWTRKIYLKSLCKASGLEDKGAVDELVERFITHLRSLHKPLVIIDQLDKLNDAALDLFMDFYNDLDRYCGFLVSGVPALKKRILRGCQFDKTGYKEFYSRIGKTFIYLDDVAEKDVAMICLANGVDDQDFINHSFHLCEGDLRKIRREIDKYFLIRKRMA</sequence>
<accession>A0A7X0J129</accession>
<dbReference type="InterPro" id="IPR010982">
    <property type="entry name" value="Lambda_DNA-bd_dom_sf"/>
</dbReference>
<dbReference type="SMART" id="SM00530">
    <property type="entry name" value="HTH_XRE"/>
    <property type="match status" value="1"/>
</dbReference>
<evidence type="ECO:0000259" key="1">
    <source>
        <dbReference type="SMART" id="SM00530"/>
    </source>
</evidence>
<dbReference type="EMBL" id="JACHCC010000003">
    <property type="protein sequence ID" value="MBB6499131.1"/>
    <property type="molecule type" value="Genomic_DNA"/>
</dbReference>
<dbReference type="InterPro" id="IPR001387">
    <property type="entry name" value="Cro/C1-type_HTH"/>
</dbReference>
<dbReference type="SUPFAM" id="SSF47413">
    <property type="entry name" value="lambda repressor-like DNA-binding domains"/>
    <property type="match status" value="1"/>
</dbReference>
<dbReference type="GO" id="GO:0003677">
    <property type="term" value="F:DNA binding"/>
    <property type="evidence" value="ECO:0007669"/>
    <property type="project" value="InterPro"/>
</dbReference>
<organism evidence="2 3">
    <name type="scientific">Pedobacter cryoconitis</name>
    <dbReference type="NCBI Taxonomy" id="188932"/>
    <lineage>
        <taxon>Bacteria</taxon>
        <taxon>Pseudomonadati</taxon>
        <taxon>Bacteroidota</taxon>
        <taxon>Sphingobacteriia</taxon>
        <taxon>Sphingobacteriales</taxon>
        <taxon>Sphingobacteriaceae</taxon>
        <taxon>Pedobacter</taxon>
    </lineage>
</organism>
<evidence type="ECO:0000313" key="2">
    <source>
        <dbReference type="EMBL" id="MBB6499131.1"/>
    </source>
</evidence>
<dbReference type="AlphaFoldDB" id="A0A7X0J129"/>
<dbReference type="Proteomes" id="UP000521017">
    <property type="component" value="Unassembled WGS sequence"/>
</dbReference>
<dbReference type="Pfam" id="PF13401">
    <property type="entry name" value="AAA_22"/>
    <property type="match status" value="1"/>
</dbReference>